<accession>A0AAV3PYP6</accession>
<evidence type="ECO:0000313" key="1">
    <source>
        <dbReference type="EMBL" id="GAA0155811.1"/>
    </source>
</evidence>
<name>A0AAV3PYP6_LITER</name>
<protein>
    <submittedName>
        <fullName evidence="1">Uncharacterized protein</fullName>
    </submittedName>
</protein>
<gene>
    <name evidence="1" type="ORF">LIER_13454</name>
</gene>
<dbReference type="EMBL" id="BAABME010002721">
    <property type="protein sequence ID" value="GAA0155811.1"/>
    <property type="molecule type" value="Genomic_DNA"/>
</dbReference>
<dbReference type="AlphaFoldDB" id="A0AAV3PYP6"/>
<evidence type="ECO:0000313" key="2">
    <source>
        <dbReference type="Proteomes" id="UP001454036"/>
    </source>
</evidence>
<reference evidence="1 2" key="1">
    <citation type="submission" date="2024-01" db="EMBL/GenBank/DDBJ databases">
        <title>The complete chloroplast genome sequence of Lithospermum erythrorhizon: insights into the phylogenetic relationship among Boraginaceae species and the maternal lineages of purple gromwells.</title>
        <authorList>
            <person name="Okada T."/>
            <person name="Watanabe K."/>
        </authorList>
    </citation>
    <scope>NUCLEOTIDE SEQUENCE [LARGE SCALE GENOMIC DNA]</scope>
</reference>
<proteinExistence type="predicted"/>
<dbReference type="Proteomes" id="UP001454036">
    <property type="component" value="Unassembled WGS sequence"/>
</dbReference>
<comment type="caution">
    <text evidence="1">The sequence shown here is derived from an EMBL/GenBank/DDBJ whole genome shotgun (WGS) entry which is preliminary data.</text>
</comment>
<keyword evidence="2" id="KW-1185">Reference proteome</keyword>
<organism evidence="1 2">
    <name type="scientific">Lithospermum erythrorhizon</name>
    <name type="common">Purple gromwell</name>
    <name type="synonym">Lithospermum officinale var. erythrorhizon</name>
    <dbReference type="NCBI Taxonomy" id="34254"/>
    <lineage>
        <taxon>Eukaryota</taxon>
        <taxon>Viridiplantae</taxon>
        <taxon>Streptophyta</taxon>
        <taxon>Embryophyta</taxon>
        <taxon>Tracheophyta</taxon>
        <taxon>Spermatophyta</taxon>
        <taxon>Magnoliopsida</taxon>
        <taxon>eudicotyledons</taxon>
        <taxon>Gunneridae</taxon>
        <taxon>Pentapetalae</taxon>
        <taxon>asterids</taxon>
        <taxon>lamiids</taxon>
        <taxon>Boraginales</taxon>
        <taxon>Boraginaceae</taxon>
        <taxon>Boraginoideae</taxon>
        <taxon>Lithospermeae</taxon>
        <taxon>Lithospermum</taxon>
    </lineage>
</organism>
<sequence length="68" mass="7158">MDDNIDGVHVQCWRSVEVAMATKFGGLGRWRREGWGGVVGYGDGVGGGGGGDCGEGCDVGCYRWELFG</sequence>